<dbReference type="GO" id="GO:0007156">
    <property type="term" value="P:homophilic cell adhesion via plasma membrane adhesion molecules"/>
    <property type="evidence" value="ECO:0007669"/>
    <property type="project" value="InterPro"/>
</dbReference>
<feature type="domain" description="Cadherin" evidence="13">
    <location>
        <begin position="79"/>
        <end position="189"/>
    </location>
</feature>
<keyword evidence="5" id="KW-0677">Repeat</keyword>
<evidence type="ECO:0000256" key="10">
    <source>
        <dbReference type="PROSITE-ProRule" id="PRU00043"/>
    </source>
</evidence>
<evidence type="ECO:0000256" key="12">
    <source>
        <dbReference type="SAM" id="Phobius"/>
    </source>
</evidence>
<protein>
    <recommendedName>
        <fullName evidence="13">Cadherin domain-containing protein</fullName>
    </recommendedName>
</protein>
<evidence type="ECO:0000313" key="14">
    <source>
        <dbReference type="Ensembl" id="ENSCINP00000014067.3"/>
    </source>
</evidence>
<keyword evidence="7 12" id="KW-1133">Transmembrane helix</keyword>
<dbReference type="InterPro" id="IPR050174">
    <property type="entry name" value="Protocadherin/Cadherin-CA"/>
</dbReference>
<evidence type="ECO:0000256" key="1">
    <source>
        <dbReference type="ARBA" id="ARBA00004251"/>
    </source>
</evidence>
<dbReference type="GO" id="GO:0007155">
    <property type="term" value="P:cell adhesion"/>
    <property type="evidence" value="ECO:0000318"/>
    <property type="project" value="GO_Central"/>
</dbReference>
<dbReference type="FunFam" id="2.60.40.60:FF:000380">
    <property type="entry name" value="putative protocadherin beta-18"/>
    <property type="match status" value="1"/>
</dbReference>
<accession>F7AFJ0</accession>
<feature type="compositionally biased region" description="Polar residues" evidence="11">
    <location>
        <begin position="738"/>
        <end position="751"/>
    </location>
</feature>
<comment type="subcellular location">
    <subcellularLocation>
        <location evidence="1">Cell membrane</location>
        <topology evidence="1">Single-pass type I membrane protein</topology>
    </subcellularLocation>
</comment>
<dbReference type="PROSITE" id="PS50268">
    <property type="entry name" value="CADHERIN_2"/>
    <property type="match status" value="6"/>
</dbReference>
<feature type="domain" description="Cadherin" evidence="13">
    <location>
        <begin position="17"/>
        <end position="77"/>
    </location>
</feature>
<dbReference type="EMBL" id="EAAA01002951">
    <property type="status" value="NOT_ANNOTATED_CDS"/>
    <property type="molecule type" value="Genomic_DNA"/>
</dbReference>
<reference evidence="14" key="3">
    <citation type="submission" date="2025-08" db="UniProtKB">
        <authorList>
            <consortium name="Ensembl"/>
        </authorList>
    </citation>
    <scope>IDENTIFICATION</scope>
</reference>
<keyword evidence="3 12" id="KW-0812">Transmembrane</keyword>
<feature type="compositionally biased region" description="Basic and acidic residues" evidence="11">
    <location>
        <begin position="815"/>
        <end position="826"/>
    </location>
</feature>
<dbReference type="SUPFAM" id="SSF49313">
    <property type="entry name" value="Cadherin-like"/>
    <property type="match status" value="5"/>
</dbReference>
<proteinExistence type="predicted"/>
<evidence type="ECO:0000256" key="2">
    <source>
        <dbReference type="ARBA" id="ARBA00022475"/>
    </source>
</evidence>
<dbReference type="InParanoid" id="F7AFJ0"/>
<feature type="domain" description="Cadherin" evidence="13">
    <location>
        <begin position="314"/>
        <end position="424"/>
    </location>
</feature>
<dbReference type="Proteomes" id="UP000008144">
    <property type="component" value="Chromosome 9"/>
</dbReference>
<evidence type="ECO:0000256" key="7">
    <source>
        <dbReference type="ARBA" id="ARBA00022989"/>
    </source>
</evidence>
<evidence type="ECO:0000256" key="5">
    <source>
        <dbReference type="ARBA" id="ARBA00022737"/>
    </source>
</evidence>
<dbReference type="FunFam" id="2.60.40.60:FF:000020">
    <property type="entry name" value="Dachsous cadherin-related 1b"/>
    <property type="match status" value="1"/>
</dbReference>
<keyword evidence="9" id="KW-0325">Glycoprotein</keyword>
<feature type="domain" description="Cadherin" evidence="13">
    <location>
        <begin position="565"/>
        <end position="663"/>
    </location>
</feature>
<dbReference type="CDD" id="cd11304">
    <property type="entry name" value="Cadherin_repeat"/>
    <property type="match status" value="5"/>
</dbReference>
<reference evidence="15" key="1">
    <citation type="journal article" date="2002" name="Science">
        <title>The draft genome of Ciona intestinalis: insights into chordate and vertebrate origins.</title>
        <authorList>
            <person name="Dehal P."/>
            <person name="Satou Y."/>
            <person name="Campbell R.K."/>
            <person name="Chapman J."/>
            <person name="Degnan B."/>
            <person name="De Tomaso A."/>
            <person name="Davidson B."/>
            <person name="Di Gregorio A."/>
            <person name="Gelpke M."/>
            <person name="Goodstein D.M."/>
            <person name="Harafuji N."/>
            <person name="Hastings K.E."/>
            <person name="Ho I."/>
            <person name="Hotta K."/>
            <person name="Huang W."/>
            <person name="Kawashima T."/>
            <person name="Lemaire P."/>
            <person name="Martinez D."/>
            <person name="Meinertzhagen I.A."/>
            <person name="Necula S."/>
            <person name="Nonaka M."/>
            <person name="Putnam N."/>
            <person name="Rash S."/>
            <person name="Saiga H."/>
            <person name="Satake M."/>
            <person name="Terry A."/>
            <person name="Yamada L."/>
            <person name="Wang H.G."/>
            <person name="Awazu S."/>
            <person name="Azumi K."/>
            <person name="Boore J."/>
            <person name="Branno M."/>
            <person name="Chin-Bow S."/>
            <person name="DeSantis R."/>
            <person name="Doyle S."/>
            <person name="Francino P."/>
            <person name="Keys D.N."/>
            <person name="Haga S."/>
            <person name="Hayashi H."/>
            <person name="Hino K."/>
            <person name="Imai K.S."/>
            <person name="Inaba K."/>
            <person name="Kano S."/>
            <person name="Kobayashi K."/>
            <person name="Kobayashi M."/>
            <person name="Lee B.I."/>
            <person name="Makabe K.W."/>
            <person name="Manohar C."/>
            <person name="Matassi G."/>
            <person name="Medina M."/>
            <person name="Mochizuki Y."/>
            <person name="Mount S."/>
            <person name="Morishita T."/>
            <person name="Miura S."/>
            <person name="Nakayama A."/>
            <person name="Nishizaka S."/>
            <person name="Nomoto H."/>
            <person name="Ohta F."/>
            <person name="Oishi K."/>
            <person name="Rigoutsos I."/>
            <person name="Sano M."/>
            <person name="Sasaki A."/>
            <person name="Sasakura Y."/>
            <person name="Shoguchi E."/>
            <person name="Shin-i T."/>
            <person name="Spagnuolo A."/>
            <person name="Stainier D."/>
            <person name="Suzuki M.M."/>
            <person name="Tassy O."/>
            <person name="Takatori N."/>
            <person name="Tokuoka M."/>
            <person name="Yagi K."/>
            <person name="Yoshizaki F."/>
            <person name="Wada S."/>
            <person name="Zhang C."/>
            <person name="Hyatt P.D."/>
            <person name="Larimer F."/>
            <person name="Detter C."/>
            <person name="Doggett N."/>
            <person name="Glavina T."/>
            <person name="Hawkins T."/>
            <person name="Richardson P."/>
            <person name="Lucas S."/>
            <person name="Kohara Y."/>
            <person name="Levine M."/>
            <person name="Satoh N."/>
            <person name="Rokhsar D.S."/>
        </authorList>
    </citation>
    <scope>NUCLEOTIDE SEQUENCE [LARGE SCALE GENOMIC DNA]</scope>
</reference>
<dbReference type="InterPro" id="IPR015919">
    <property type="entry name" value="Cadherin-like_sf"/>
</dbReference>
<dbReference type="GO" id="GO:0050839">
    <property type="term" value="F:cell adhesion molecule binding"/>
    <property type="evidence" value="ECO:0000318"/>
    <property type="project" value="GO_Central"/>
</dbReference>
<organism evidence="14 15">
    <name type="scientific">Ciona intestinalis</name>
    <name type="common">Transparent sea squirt</name>
    <name type="synonym">Ascidia intestinalis</name>
    <dbReference type="NCBI Taxonomy" id="7719"/>
    <lineage>
        <taxon>Eukaryota</taxon>
        <taxon>Metazoa</taxon>
        <taxon>Chordata</taxon>
        <taxon>Tunicata</taxon>
        <taxon>Ascidiacea</taxon>
        <taxon>Phlebobranchia</taxon>
        <taxon>Cionidae</taxon>
        <taxon>Ciona</taxon>
    </lineage>
</organism>
<name>F7AFJ0_CIOIN</name>
<feature type="domain" description="Cadherin" evidence="13">
    <location>
        <begin position="190"/>
        <end position="298"/>
    </location>
</feature>
<dbReference type="AlphaFoldDB" id="F7AFJ0"/>
<dbReference type="FunFam" id="2.60.40.60:FF:000423">
    <property type="entry name" value="putative protocadherin beta-18"/>
    <property type="match status" value="1"/>
</dbReference>
<dbReference type="Gene3D" id="2.60.40.60">
    <property type="entry name" value="Cadherins"/>
    <property type="match status" value="6"/>
</dbReference>
<evidence type="ECO:0000256" key="6">
    <source>
        <dbReference type="ARBA" id="ARBA00022837"/>
    </source>
</evidence>
<evidence type="ECO:0000256" key="8">
    <source>
        <dbReference type="ARBA" id="ARBA00023136"/>
    </source>
</evidence>
<evidence type="ECO:0000259" key="13">
    <source>
        <dbReference type="PROSITE" id="PS50268"/>
    </source>
</evidence>
<dbReference type="HOGENOM" id="CLU_315593_0_0_1"/>
<feature type="region of interest" description="Disordered" evidence="11">
    <location>
        <begin position="738"/>
        <end position="768"/>
    </location>
</feature>
<evidence type="ECO:0000256" key="11">
    <source>
        <dbReference type="SAM" id="MobiDB-lite"/>
    </source>
</evidence>
<dbReference type="FunFam" id="2.60.40.60:FF:000007">
    <property type="entry name" value="Protocadherin alpha 2"/>
    <property type="match status" value="1"/>
</dbReference>
<evidence type="ECO:0000256" key="3">
    <source>
        <dbReference type="ARBA" id="ARBA00022692"/>
    </source>
</evidence>
<dbReference type="Pfam" id="PF00028">
    <property type="entry name" value="Cadherin"/>
    <property type="match status" value="3"/>
</dbReference>
<feature type="domain" description="Cadherin" evidence="13">
    <location>
        <begin position="425"/>
        <end position="545"/>
    </location>
</feature>
<dbReference type="FunFam" id="2.60.40.60:FF:000369">
    <property type="entry name" value="putative protocadherin beta-18"/>
    <property type="match status" value="1"/>
</dbReference>
<keyword evidence="8 12" id="KW-0472">Membrane</keyword>
<dbReference type="SMART" id="SM00112">
    <property type="entry name" value="CA"/>
    <property type="match status" value="5"/>
</dbReference>
<dbReference type="GeneTree" id="ENSGT00940000165135"/>
<dbReference type="PRINTS" id="PR00205">
    <property type="entry name" value="CADHERIN"/>
</dbReference>
<evidence type="ECO:0000313" key="15">
    <source>
        <dbReference type="Proteomes" id="UP000008144"/>
    </source>
</evidence>
<dbReference type="PANTHER" id="PTHR24028">
    <property type="entry name" value="CADHERIN-87A"/>
    <property type="match status" value="1"/>
</dbReference>
<dbReference type="OMA" id="VKMSAND"/>
<feature type="transmembrane region" description="Helical" evidence="12">
    <location>
        <begin position="671"/>
        <end position="695"/>
    </location>
</feature>
<evidence type="ECO:0000256" key="9">
    <source>
        <dbReference type="ARBA" id="ARBA00023180"/>
    </source>
</evidence>
<reference evidence="14" key="2">
    <citation type="journal article" date="2008" name="Genome Biol.">
        <title>Improved genome assembly and evidence-based global gene model set for the chordate Ciona intestinalis: new insight into intron and operon populations.</title>
        <authorList>
            <person name="Satou Y."/>
            <person name="Mineta K."/>
            <person name="Ogasawara M."/>
            <person name="Sasakura Y."/>
            <person name="Shoguchi E."/>
            <person name="Ueno K."/>
            <person name="Yamada L."/>
            <person name="Matsumoto J."/>
            <person name="Wasserscheid J."/>
            <person name="Dewar K."/>
            <person name="Wiley G.B."/>
            <person name="Macmil S.L."/>
            <person name="Roe B.A."/>
            <person name="Zeller R.W."/>
            <person name="Hastings K.E."/>
            <person name="Lemaire P."/>
            <person name="Lindquist E."/>
            <person name="Endo T."/>
            <person name="Hotta K."/>
            <person name="Inaba K."/>
        </authorList>
    </citation>
    <scope>NUCLEOTIDE SEQUENCE [LARGE SCALE GENOMIC DNA]</scope>
    <source>
        <strain evidence="14">wild type</strain>
    </source>
</reference>
<dbReference type="PROSITE" id="PS00232">
    <property type="entry name" value="CADHERIN_1"/>
    <property type="match status" value="2"/>
</dbReference>
<dbReference type="GO" id="GO:0005886">
    <property type="term" value="C:plasma membrane"/>
    <property type="evidence" value="ECO:0000318"/>
    <property type="project" value="GO_Central"/>
</dbReference>
<keyword evidence="2" id="KW-1003">Cell membrane</keyword>
<sequence>MTSGVDITDDVTEWVQLDENSGIVTVNTPVDRETMCDADDTQPCVIHVKIARKPRLHFLMIDLELLVKDINDHAPIFPISPIITVNVSEAVPMGTKISLDKYLATDDDVGRNKDIVYVATSSDNFGIHQYKDETGAPHLELVVADELDHETAATEDLIITASDRGTPTLKNHVTLRIGILDANDNAPAFDRPLYTLNLRENLPRGEIITSVQAHDEDSGTFGQVRYFVPASGNSQTARKLIRVDPITGDVMLKQPLDREKHNNIRFVIGARDMGKEAKTGKTMLEIRVADVNDNFPIIHVNIIVDYSVGNTAYVPESARIGTYVASISANDVDIGINGDVTIETSVEGYAAGRPADFSPNADSLQSYFSRSDGGILSTGFPLDREDIPMFVVRISACDHGMPARCSEQNLTIIVLDENDHAPAFVNPVKALSLREDALKGTHLVKMSANDADAVYLPAMRMSKTKERNIENSTNGDITYELHGGKGCFSINPHSGVITLVGAPDYEARKLWKLIVTAKDGGNPSLSTNSSLDVNVLDVNDNSPVFTMPAVSNSTFVATILSDNVIIKINAIDYDQGAHSDVWYSLVSENGEKPPKDFILNQLSGDFRLNFSNPKMSEMLGLHAIVVKAQDLGSPPLKSEIIFYVEVTDLPYAQLMRNTQSPQNTRPVAGNVTMILIVSLGSATLLLVAILACVVVRCKRENKEIRTYSCRNAESKKGWYPTPTHESLTADVVVSSSNHLNASRDSNLNNLPWSPHSDKSTKKHQKSKLNGKLMAQELKLNAKMKSCITNHRNFYSQRDESSPHFNQEIKQSFHAFSEDDRQSEARKAALPQMPTLQADGDSGKGESDQDSGSFEGKGTPELLSNSIVVMEIPEAGNMGPLCTNICRQYGHSDACWMHVLGNSQSPAMHEQYYPATSYTVPRGGSHP</sequence>
<evidence type="ECO:0000256" key="4">
    <source>
        <dbReference type="ARBA" id="ARBA00022729"/>
    </source>
</evidence>
<dbReference type="InterPro" id="IPR002126">
    <property type="entry name" value="Cadherin-like_dom"/>
</dbReference>
<keyword evidence="15" id="KW-1185">Reference proteome</keyword>
<feature type="region of interest" description="Disordered" evidence="11">
    <location>
        <begin position="815"/>
        <end position="859"/>
    </location>
</feature>
<dbReference type="PANTHER" id="PTHR24028:SF328">
    <property type="entry name" value="CADHERIN-3"/>
    <property type="match status" value="1"/>
</dbReference>
<keyword evidence="6 10" id="KW-0106">Calcium</keyword>
<reference evidence="14" key="4">
    <citation type="submission" date="2025-09" db="UniProtKB">
        <authorList>
            <consortium name="Ensembl"/>
        </authorList>
    </citation>
    <scope>IDENTIFICATION</scope>
</reference>
<dbReference type="InterPro" id="IPR020894">
    <property type="entry name" value="Cadherin_CS"/>
</dbReference>
<dbReference type="GO" id="GO:0005509">
    <property type="term" value="F:calcium ion binding"/>
    <property type="evidence" value="ECO:0007669"/>
    <property type="project" value="UniProtKB-UniRule"/>
</dbReference>
<keyword evidence="4" id="KW-0732">Signal</keyword>
<dbReference type="Ensembl" id="ENSCINT00000014067.3">
    <property type="protein sequence ID" value="ENSCINP00000014067.3"/>
    <property type="gene ID" value="ENSCING00000006850.3"/>
</dbReference>